<dbReference type="InterPro" id="IPR036412">
    <property type="entry name" value="HAD-like_sf"/>
</dbReference>
<gene>
    <name evidence="1" type="ORF">FOZ62_023186</name>
    <name evidence="2" type="ORF">FOZ63_020620</name>
</gene>
<dbReference type="EMBL" id="JABANM010016218">
    <property type="protein sequence ID" value="KAF4729815.1"/>
    <property type="molecule type" value="Genomic_DNA"/>
</dbReference>
<dbReference type="PROSITE" id="PS01229">
    <property type="entry name" value="COF_2"/>
    <property type="match status" value="1"/>
</dbReference>
<reference evidence="3 4" key="1">
    <citation type="submission" date="2020-04" db="EMBL/GenBank/DDBJ databases">
        <title>Perkinsus olseni comparative genomics.</title>
        <authorList>
            <person name="Bogema D.R."/>
        </authorList>
    </citation>
    <scope>NUCLEOTIDE SEQUENCE [LARGE SCALE GENOMIC DNA]</scope>
    <source>
        <strain evidence="1">ATCC PRA-205</strain>
        <strain evidence="2 3">ATCC PRA-207</strain>
    </source>
</reference>
<dbReference type="Gene3D" id="3.40.50.1000">
    <property type="entry name" value="HAD superfamily/HAD-like"/>
    <property type="match status" value="1"/>
</dbReference>
<name>A0A7J6SAX7_PEROL</name>
<evidence type="ECO:0000313" key="4">
    <source>
        <dbReference type="Proteomes" id="UP000574390"/>
    </source>
</evidence>
<comment type="caution">
    <text evidence="1">The sequence shown here is derived from an EMBL/GenBank/DDBJ whole genome shotgun (WGS) entry which is preliminary data.</text>
</comment>
<dbReference type="PANTHER" id="PTHR10000:SF8">
    <property type="entry name" value="HAD SUPERFAMILY HYDROLASE-LIKE, TYPE 3"/>
    <property type="match status" value="1"/>
</dbReference>
<dbReference type="InterPro" id="IPR023214">
    <property type="entry name" value="HAD_sf"/>
</dbReference>
<dbReference type="AlphaFoldDB" id="A0A7J6SAX7"/>
<proteinExistence type="predicted"/>
<dbReference type="GO" id="GO:0005829">
    <property type="term" value="C:cytosol"/>
    <property type="evidence" value="ECO:0007669"/>
    <property type="project" value="TreeGrafter"/>
</dbReference>
<dbReference type="SUPFAM" id="SSF56784">
    <property type="entry name" value="HAD-like"/>
    <property type="match status" value="1"/>
</dbReference>
<sequence length="301" mass="32389">MPSIPAPSSPPSTSSLINKSVGDLSAVDLICADMDGTLLSPDHNIPDITFNRINKADDNGYAELLLADYSSRLGSICNAGQRLSPPFLRMAEDFLAYLFVIRYSRPGIYLNGSVTYDHTGAVAAEKSHKIADVLDAVSLLRDDNSAVLLCYSGDRVLAPYRDDRVIEVFQKFGDPTPEDCGSYDAMLEKISAEKLPVHVMHVMSVEDPIAASICKKLDDFAKSKGCVAAQSVSMAVDIVPQGVSKGYGVKVEAHKCVACIGDAMNDYGMLLEADVPVAMGNALPQLKAEKKNKARAEQLTK</sequence>
<evidence type="ECO:0000313" key="1">
    <source>
        <dbReference type="EMBL" id="KAF4729815.1"/>
    </source>
</evidence>
<keyword evidence="3" id="KW-1185">Reference proteome</keyword>
<dbReference type="Proteomes" id="UP000574390">
    <property type="component" value="Unassembled WGS sequence"/>
</dbReference>
<dbReference type="PROSITE" id="PS01228">
    <property type="entry name" value="COF_1"/>
    <property type="match status" value="1"/>
</dbReference>
<feature type="non-terminal residue" evidence="1">
    <location>
        <position position="301"/>
    </location>
</feature>
<organism evidence="1 4">
    <name type="scientific">Perkinsus olseni</name>
    <name type="common">Perkinsus atlanticus</name>
    <dbReference type="NCBI Taxonomy" id="32597"/>
    <lineage>
        <taxon>Eukaryota</taxon>
        <taxon>Sar</taxon>
        <taxon>Alveolata</taxon>
        <taxon>Perkinsozoa</taxon>
        <taxon>Perkinsea</taxon>
        <taxon>Perkinsida</taxon>
        <taxon>Perkinsidae</taxon>
        <taxon>Perkinsus</taxon>
    </lineage>
</organism>
<dbReference type="Proteomes" id="UP000553632">
    <property type="component" value="Unassembled WGS sequence"/>
</dbReference>
<dbReference type="Gene3D" id="3.30.1240.10">
    <property type="match status" value="1"/>
</dbReference>
<dbReference type="GO" id="GO:0000287">
    <property type="term" value="F:magnesium ion binding"/>
    <property type="evidence" value="ECO:0007669"/>
    <property type="project" value="TreeGrafter"/>
</dbReference>
<evidence type="ECO:0000313" key="3">
    <source>
        <dbReference type="Proteomes" id="UP000553632"/>
    </source>
</evidence>
<dbReference type="PANTHER" id="PTHR10000">
    <property type="entry name" value="PHOSPHOSERINE PHOSPHATASE"/>
    <property type="match status" value="1"/>
</dbReference>
<dbReference type="EMBL" id="JABANO010005299">
    <property type="protein sequence ID" value="KAF4753743.1"/>
    <property type="molecule type" value="Genomic_DNA"/>
</dbReference>
<dbReference type="Pfam" id="PF08282">
    <property type="entry name" value="Hydrolase_3"/>
    <property type="match status" value="1"/>
</dbReference>
<dbReference type="GO" id="GO:0016791">
    <property type="term" value="F:phosphatase activity"/>
    <property type="evidence" value="ECO:0007669"/>
    <property type="project" value="TreeGrafter"/>
</dbReference>
<protein>
    <submittedName>
        <fullName evidence="1">Uncharacterized protein</fullName>
    </submittedName>
</protein>
<accession>A0A7J6SAX7</accession>
<evidence type="ECO:0000313" key="2">
    <source>
        <dbReference type="EMBL" id="KAF4753743.1"/>
    </source>
</evidence>